<feature type="compositionally biased region" description="Polar residues" evidence="1">
    <location>
        <begin position="152"/>
        <end position="163"/>
    </location>
</feature>
<organism evidence="2 3">
    <name type="scientific">Pleurodeles waltl</name>
    <name type="common">Iberian ribbed newt</name>
    <dbReference type="NCBI Taxonomy" id="8319"/>
    <lineage>
        <taxon>Eukaryota</taxon>
        <taxon>Metazoa</taxon>
        <taxon>Chordata</taxon>
        <taxon>Craniata</taxon>
        <taxon>Vertebrata</taxon>
        <taxon>Euteleostomi</taxon>
        <taxon>Amphibia</taxon>
        <taxon>Batrachia</taxon>
        <taxon>Caudata</taxon>
        <taxon>Salamandroidea</taxon>
        <taxon>Salamandridae</taxon>
        <taxon>Pleurodelinae</taxon>
        <taxon>Pleurodeles</taxon>
    </lineage>
</organism>
<keyword evidence="3" id="KW-1185">Reference proteome</keyword>
<accession>A0AAV7WTM1</accession>
<evidence type="ECO:0000313" key="3">
    <source>
        <dbReference type="Proteomes" id="UP001066276"/>
    </source>
</evidence>
<reference evidence="2" key="1">
    <citation type="journal article" date="2022" name="bioRxiv">
        <title>Sequencing and chromosome-scale assembly of the giantPleurodeles waltlgenome.</title>
        <authorList>
            <person name="Brown T."/>
            <person name="Elewa A."/>
            <person name="Iarovenko S."/>
            <person name="Subramanian E."/>
            <person name="Araus A.J."/>
            <person name="Petzold A."/>
            <person name="Susuki M."/>
            <person name="Suzuki K.-i.T."/>
            <person name="Hayashi T."/>
            <person name="Toyoda A."/>
            <person name="Oliveira C."/>
            <person name="Osipova E."/>
            <person name="Leigh N.D."/>
            <person name="Simon A."/>
            <person name="Yun M.H."/>
        </authorList>
    </citation>
    <scope>NUCLEOTIDE SEQUENCE</scope>
    <source>
        <strain evidence="2">20211129_DDA</strain>
        <tissue evidence="2">Liver</tissue>
    </source>
</reference>
<dbReference type="EMBL" id="JANPWB010000001">
    <property type="protein sequence ID" value="KAJ1217265.1"/>
    <property type="molecule type" value="Genomic_DNA"/>
</dbReference>
<protein>
    <submittedName>
        <fullName evidence="2">Uncharacterized protein</fullName>
    </submittedName>
</protein>
<evidence type="ECO:0000256" key="1">
    <source>
        <dbReference type="SAM" id="MobiDB-lite"/>
    </source>
</evidence>
<evidence type="ECO:0000313" key="2">
    <source>
        <dbReference type="EMBL" id="KAJ1217265.1"/>
    </source>
</evidence>
<name>A0AAV7WTM1_PLEWA</name>
<feature type="compositionally biased region" description="Basic and acidic residues" evidence="1">
    <location>
        <begin position="138"/>
        <end position="151"/>
    </location>
</feature>
<feature type="region of interest" description="Disordered" evidence="1">
    <location>
        <begin position="1"/>
        <end position="208"/>
    </location>
</feature>
<gene>
    <name evidence="2" type="ORF">NDU88_004860</name>
</gene>
<comment type="caution">
    <text evidence="2">The sequence shown here is derived from an EMBL/GenBank/DDBJ whole genome shotgun (WGS) entry which is preliminary data.</text>
</comment>
<dbReference type="AlphaFoldDB" id="A0AAV7WTM1"/>
<sequence length="214" mass="22616">MKRMTQDGGFKTRIAPKNPKGAKSKTLIPALCRHRGPVRAGARPDGGSLPLECRKAPPLSRRRTPGERRRAGVRGAGAARETGGPLWPPERLAVPRWGRGGGPGPRDPPTGGNLNLEACWGSGPARRSEWRPPGGQRSESEIGRGWKEKTSGDTPTLPSLQQQEEARGPGGLVPASLGPGGARAGLRQNLDCEPSSGEQHLRASGYPGFRVVLG</sequence>
<proteinExistence type="predicted"/>
<dbReference type="Proteomes" id="UP001066276">
    <property type="component" value="Chromosome 1_1"/>
</dbReference>